<feature type="compositionally biased region" description="Pro residues" evidence="3">
    <location>
        <begin position="164"/>
        <end position="175"/>
    </location>
</feature>
<proteinExistence type="predicted"/>
<dbReference type="PANTHER" id="PTHR46908">
    <property type="entry name" value="CUBILIN-LIKE PROTEIN"/>
    <property type="match status" value="1"/>
</dbReference>
<evidence type="ECO:0000313" key="6">
    <source>
        <dbReference type="Proteomes" id="UP000335636"/>
    </source>
</evidence>
<dbReference type="AlphaFoldDB" id="A0A5E4ATV3"/>
<dbReference type="EMBL" id="CABDUW010000134">
    <property type="protein sequence ID" value="VTJ59972.1"/>
    <property type="molecule type" value="Genomic_DNA"/>
</dbReference>
<keyword evidence="1" id="KW-1015">Disulfide bond</keyword>
<dbReference type="GO" id="GO:0050728">
    <property type="term" value="P:negative regulation of inflammatory response"/>
    <property type="evidence" value="ECO:0007669"/>
    <property type="project" value="TreeGrafter"/>
</dbReference>
<name>A0A5E4ATV3_MARMO</name>
<dbReference type="Gene3D" id="2.60.120.290">
    <property type="entry name" value="Spermadhesin, CUB domain"/>
    <property type="match status" value="3"/>
</dbReference>
<dbReference type="PROSITE" id="PS01180">
    <property type="entry name" value="CUB"/>
    <property type="match status" value="2"/>
</dbReference>
<dbReference type="Pfam" id="PF00431">
    <property type="entry name" value="CUB"/>
    <property type="match status" value="3"/>
</dbReference>
<dbReference type="PANTHER" id="PTHR46908:SF4">
    <property type="entry name" value="TUMOR NECROSIS FACTOR-INDUCIBLE GENE 6 PROTEIN"/>
    <property type="match status" value="1"/>
</dbReference>
<dbReference type="InterPro" id="IPR052129">
    <property type="entry name" value="Spermadhesin-Link_domain"/>
</dbReference>
<evidence type="ECO:0000313" key="5">
    <source>
        <dbReference type="EMBL" id="VTJ59972.1"/>
    </source>
</evidence>
<reference evidence="5" key="1">
    <citation type="submission" date="2019-04" db="EMBL/GenBank/DDBJ databases">
        <authorList>
            <person name="Alioto T."/>
            <person name="Alioto T."/>
        </authorList>
    </citation>
    <scope>NUCLEOTIDE SEQUENCE [LARGE SCALE GENOMIC DNA]</scope>
</reference>
<evidence type="ECO:0000256" key="3">
    <source>
        <dbReference type="SAM" id="MobiDB-lite"/>
    </source>
</evidence>
<sequence>MGEDLDLPWAWAPGRLAEDCLLFLLVGDAETGFPQQLSGPSCSPPLELGSKPSSLGLLVSPSPSGVETLGPCRNSGGLQRLQSQLQELGVGLVLAGAGCGRVLPDLETTCRAGRRERGAVASYSSSCPSSSQGAGPRRGGPSLAPWAHLPSPPPPGSPQGAYSAPPPPLPSGPSAFPPLPSLLGYLPSPPLSATCPPLCSPLRVPTLPPALPSVPLKVPTLPSPPLPSPLSPSRCLLCPPLPCPPLCPPQGAYSALPSPALPSVPLKVPTPPSPLLRDAWSSLLPGAAALLQEPLLSLTRWPRACLFPWPLLIFCVPLSLPRGLRPSCSPLGLLQGRCPTFPFLPLRTVHGLNLGKVGIAQARATRTKPCRTFKRPLWQARATAQGDTGSRQNCGGLVQGPNGTIESPGFPHGYPNYANCTWIIITGERNRIQLSFHTFALEEDFDILSVYDGQPQQGNLKVSSAEQCCQGQNCGGLVQGPSGTIESPGFQHGYPNYANCTWIIITGERNRIQLSFHTFALEEDFDILSVYDGQPQQGNLKVRARLFPWPLVIFCVPLSLPRGLRPSCSPLGLLQGRCPTFPFLPLRTVHGQNCGGLVQGPNGTIESPGFPHGYPNYANCTWIIITGERNRIQLSFHTFALEEDFDILSVYDGQPQQGNLKVR</sequence>
<feature type="compositionally biased region" description="Low complexity" evidence="3">
    <location>
        <begin position="122"/>
        <end position="131"/>
    </location>
</feature>
<dbReference type="SMART" id="SM00042">
    <property type="entry name" value="CUB"/>
    <property type="match status" value="2"/>
</dbReference>
<comment type="caution">
    <text evidence="2">Lacks conserved residue(s) required for the propagation of feature annotation.</text>
</comment>
<dbReference type="InterPro" id="IPR000859">
    <property type="entry name" value="CUB_dom"/>
</dbReference>
<dbReference type="InterPro" id="IPR035914">
    <property type="entry name" value="Sperma_CUB_dom_sf"/>
</dbReference>
<feature type="region of interest" description="Disordered" evidence="3">
    <location>
        <begin position="121"/>
        <end position="175"/>
    </location>
</feature>
<feature type="domain" description="CUB" evidence="4">
    <location>
        <begin position="594"/>
        <end position="663"/>
    </location>
</feature>
<dbReference type="GO" id="GO:0005615">
    <property type="term" value="C:extracellular space"/>
    <property type="evidence" value="ECO:0007669"/>
    <property type="project" value="TreeGrafter"/>
</dbReference>
<organism evidence="5 6">
    <name type="scientific">Marmota monax</name>
    <name type="common">Woodchuck</name>
    <dbReference type="NCBI Taxonomy" id="9995"/>
    <lineage>
        <taxon>Eukaryota</taxon>
        <taxon>Metazoa</taxon>
        <taxon>Chordata</taxon>
        <taxon>Craniata</taxon>
        <taxon>Vertebrata</taxon>
        <taxon>Euteleostomi</taxon>
        <taxon>Mammalia</taxon>
        <taxon>Eutheria</taxon>
        <taxon>Euarchontoglires</taxon>
        <taxon>Glires</taxon>
        <taxon>Rodentia</taxon>
        <taxon>Sciuromorpha</taxon>
        <taxon>Sciuridae</taxon>
        <taxon>Xerinae</taxon>
        <taxon>Marmotini</taxon>
        <taxon>Marmota</taxon>
    </lineage>
</organism>
<protein>
    <recommendedName>
        <fullName evidence="4">CUB domain-containing protein</fullName>
    </recommendedName>
</protein>
<evidence type="ECO:0000256" key="2">
    <source>
        <dbReference type="PROSITE-ProRule" id="PRU00059"/>
    </source>
</evidence>
<comment type="caution">
    <text evidence="5">The sequence shown here is derived from an EMBL/GenBank/DDBJ whole genome shotgun (WGS) entry which is preliminary data.</text>
</comment>
<keyword evidence="6" id="KW-1185">Reference proteome</keyword>
<dbReference type="CDD" id="cd00041">
    <property type="entry name" value="CUB"/>
    <property type="match status" value="3"/>
</dbReference>
<feature type="domain" description="CUB" evidence="4">
    <location>
        <begin position="394"/>
        <end position="518"/>
    </location>
</feature>
<evidence type="ECO:0000259" key="4">
    <source>
        <dbReference type="PROSITE" id="PS01180"/>
    </source>
</evidence>
<accession>A0A5E4ATV3</accession>
<gene>
    <name evidence="5" type="ORF">MONAX_5E002195</name>
</gene>
<dbReference type="SUPFAM" id="SSF49854">
    <property type="entry name" value="Spermadhesin, CUB domain"/>
    <property type="match status" value="3"/>
</dbReference>
<dbReference type="Proteomes" id="UP000335636">
    <property type="component" value="Unassembled WGS sequence"/>
</dbReference>
<evidence type="ECO:0000256" key="1">
    <source>
        <dbReference type="ARBA" id="ARBA00023157"/>
    </source>
</evidence>